<dbReference type="RefSeq" id="WP_352984736.1">
    <property type="nucleotide sequence ID" value="NZ_JBEQNA010000023.1"/>
</dbReference>
<gene>
    <name evidence="1" type="ORF">ABUK86_18730</name>
</gene>
<organism evidence="1 2">
    <name type="scientific">Nocardiopsis tropica</name>
    <dbReference type="NCBI Taxonomy" id="109330"/>
    <lineage>
        <taxon>Bacteria</taxon>
        <taxon>Bacillati</taxon>
        <taxon>Actinomycetota</taxon>
        <taxon>Actinomycetes</taxon>
        <taxon>Streptosporangiales</taxon>
        <taxon>Nocardiopsidaceae</taxon>
        <taxon>Nocardiopsis</taxon>
    </lineage>
</organism>
<name>A0ABV1ZY37_9ACTN</name>
<evidence type="ECO:0008006" key="3">
    <source>
        <dbReference type="Google" id="ProtNLM"/>
    </source>
</evidence>
<evidence type="ECO:0000313" key="2">
    <source>
        <dbReference type="Proteomes" id="UP001432401"/>
    </source>
</evidence>
<keyword evidence="2" id="KW-1185">Reference proteome</keyword>
<proteinExistence type="predicted"/>
<accession>A0ABV1ZY37</accession>
<sequence length="93" mass="10900">MMEKEEAIDLARKFFKDAISKSMIQEGIISERDIFCHENYVIAPWDSAAFLKEGKWEERMIGNVPIEVDRETGNCRFIGIRRVIEYRDLGFPV</sequence>
<protein>
    <recommendedName>
        <fullName evidence="3">Immunity protein 35 domain-containing protein</fullName>
    </recommendedName>
</protein>
<dbReference type="EMBL" id="JBEQNB010000009">
    <property type="protein sequence ID" value="MES0835819.1"/>
    <property type="molecule type" value="Genomic_DNA"/>
</dbReference>
<evidence type="ECO:0000313" key="1">
    <source>
        <dbReference type="EMBL" id="MES0835819.1"/>
    </source>
</evidence>
<dbReference type="Proteomes" id="UP001432401">
    <property type="component" value="Unassembled WGS sequence"/>
</dbReference>
<comment type="caution">
    <text evidence="1">The sequence shown here is derived from an EMBL/GenBank/DDBJ whole genome shotgun (WGS) entry which is preliminary data.</text>
</comment>
<reference evidence="1 2" key="1">
    <citation type="submission" date="2024-06" db="EMBL/GenBank/DDBJ databases">
        <authorList>
            <person name="Bataeva Y.V."/>
            <person name="Grigorian L.N."/>
            <person name="Solomentsev V.I."/>
        </authorList>
    </citation>
    <scope>NUCLEOTIDE SEQUENCE [LARGE SCALE GENOMIC DNA]</scope>
    <source>
        <strain evidence="2">SCPM-O-B-12605 (RCAM04882)</strain>
    </source>
</reference>